<protein>
    <submittedName>
        <fullName evidence="1">Uncharacterized protein</fullName>
    </submittedName>
</protein>
<proteinExistence type="predicted"/>
<keyword evidence="2" id="KW-1185">Reference proteome</keyword>
<gene>
    <name evidence="1" type="ORF">ORI27_05095</name>
</gene>
<sequence>MSADPLRGASVSARIRARLFAGRLDRDVDAGLLPLPGSPLAVHVARLTSVEEREALARSLRQALTESHERRSYPPRIPVHPERLATCRGVIDEITLLLHSPRPVHARGMARLRLLLSDGTGPLYLRGRGSLAAQLRGVLAAL</sequence>
<reference evidence="1 2" key="1">
    <citation type="submission" date="2022-11" db="EMBL/GenBank/DDBJ databases">
        <title>Mycobacterium sp. nov.</title>
        <authorList>
            <person name="Papic B."/>
            <person name="Spicic S."/>
            <person name="Duvnjak S."/>
        </authorList>
    </citation>
    <scope>NUCLEOTIDE SEQUENCE [LARGE SCALE GENOMIC DNA]</scope>
    <source>
        <strain evidence="1 2">CVI_P4</strain>
    </source>
</reference>
<dbReference type="EMBL" id="JAPJDO010000003">
    <property type="protein sequence ID" value="MCX2936064.1"/>
    <property type="molecule type" value="Genomic_DNA"/>
</dbReference>
<organism evidence="1 2">
    <name type="scientific">Mycobacterium pinniadriaticum</name>
    <dbReference type="NCBI Taxonomy" id="2994102"/>
    <lineage>
        <taxon>Bacteria</taxon>
        <taxon>Bacillati</taxon>
        <taxon>Actinomycetota</taxon>
        <taxon>Actinomycetes</taxon>
        <taxon>Mycobacteriales</taxon>
        <taxon>Mycobacteriaceae</taxon>
        <taxon>Mycobacterium</taxon>
    </lineage>
</organism>
<evidence type="ECO:0000313" key="1">
    <source>
        <dbReference type="EMBL" id="MCX2936064.1"/>
    </source>
</evidence>
<name>A0ABT3S969_9MYCO</name>
<accession>A0ABT3S969</accession>
<dbReference type="RefSeq" id="WP_265995463.1">
    <property type="nucleotide sequence ID" value="NZ_JAPJDN010000003.1"/>
</dbReference>
<dbReference type="Proteomes" id="UP001300745">
    <property type="component" value="Unassembled WGS sequence"/>
</dbReference>
<evidence type="ECO:0000313" key="2">
    <source>
        <dbReference type="Proteomes" id="UP001300745"/>
    </source>
</evidence>
<comment type="caution">
    <text evidence="1">The sequence shown here is derived from an EMBL/GenBank/DDBJ whole genome shotgun (WGS) entry which is preliminary data.</text>
</comment>